<dbReference type="NCBIfam" id="TIGR02532">
    <property type="entry name" value="IV_pilin_GFxxxE"/>
    <property type="match status" value="1"/>
</dbReference>
<organism evidence="1 2">
    <name type="scientific">Thermomonas brevis</name>
    <dbReference type="NCBI Taxonomy" id="215691"/>
    <lineage>
        <taxon>Bacteria</taxon>
        <taxon>Pseudomonadati</taxon>
        <taxon>Pseudomonadota</taxon>
        <taxon>Gammaproteobacteria</taxon>
        <taxon>Lysobacterales</taxon>
        <taxon>Lysobacteraceae</taxon>
        <taxon>Thermomonas</taxon>
    </lineage>
</organism>
<protein>
    <submittedName>
        <fullName evidence="1">Type II secretion system protein</fullName>
    </submittedName>
</protein>
<keyword evidence="2" id="KW-1185">Reference proteome</keyword>
<dbReference type="Pfam" id="PF07963">
    <property type="entry name" value="N_methyl"/>
    <property type="match status" value="1"/>
</dbReference>
<dbReference type="Proteomes" id="UP000515977">
    <property type="component" value="Chromosome"/>
</dbReference>
<dbReference type="SUPFAM" id="SSF54523">
    <property type="entry name" value="Pili subunits"/>
    <property type="match status" value="1"/>
</dbReference>
<name>A0A7G9QWX5_9GAMM</name>
<evidence type="ECO:0000313" key="1">
    <source>
        <dbReference type="EMBL" id="QNN47850.1"/>
    </source>
</evidence>
<gene>
    <name evidence="1" type="ORF">H9L17_06925</name>
</gene>
<sequence length="128" mass="13946">MSRRQPGYTLLELVVVMAILAMATAIAAPPSYRMIRSWQEATQVDDVLQQIAHLPGTVRDSGNPLDLKTDESIAIVALPPGWTLQLQAPLHVRANGACSDTKGALNTGNQIIAFRILAPFCRVQRIET</sequence>
<dbReference type="EMBL" id="CP060711">
    <property type="protein sequence ID" value="QNN47850.1"/>
    <property type="molecule type" value="Genomic_DNA"/>
</dbReference>
<accession>A0A7G9QWX5</accession>
<dbReference type="AlphaFoldDB" id="A0A7G9QWX5"/>
<dbReference type="KEGG" id="tbv:H9L17_06925"/>
<reference evidence="1 2" key="1">
    <citation type="submission" date="2020-08" db="EMBL/GenBank/DDBJ databases">
        <title>Genome sequence of Thermomonas brevis KACC 16975T.</title>
        <authorList>
            <person name="Hyun D.-W."/>
            <person name="Bae J.-W."/>
        </authorList>
    </citation>
    <scope>NUCLEOTIDE SEQUENCE [LARGE SCALE GENOMIC DNA]</scope>
    <source>
        <strain evidence="1 2">KACC 16975</strain>
    </source>
</reference>
<dbReference type="InterPro" id="IPR045584">
    <property type="entry name" value="Pilin-like"/>
</dbReference>
<dbReference type="RefSeq" id="WP_187571594.1">
    <property type="nucleotide sequence ID" value="NZ_CP060711.1"/>
</dbReference>
<proteinExistence type="predicted"/>
<dbReference type="InterPro" id="IPR012902">
    <property type="entry name" value="N_methyl_site"/>
</dbReference>
<dbReference type="Gene3D" id="3.30.700.10">
    <property type="entry name" value="Glycoprotein, Type 4 Pilin"/>
    <property type="match status" value="1"/>
</dbReference>
<evidence type="ECO:0000313" key="2">
    <source>
        <dbReference type="Proteomes" id="UP000515977"/>
    </source>
</evidence>